<protein>
    <recommendedName>
        <fullName evidence="3">RRM domain-containing protein</fullName>
    </recommendedName>
</protein>
<feature type="compositionally biased region" description="Basic and acidic residues" evidence="2">
    <location>
        <begin position="322"/>
        <end position="354"/>
    </location>
</feature>
<evidence type="ECO:0000256" key="2">
    <source>
        <dbReference type="SAM" id="MobiDB-lite"/>
    </source>
</evidence>
<proteinExistence type="predicted"/>
<feature type="region of interest" description="Disordered" evidence="2">
    <location>
        <begin position="288"/>
        <end position="354"/>
    </location>
</feature>
<dbReference type="SUPFAM" id="SSF54928">
    <property type="entry name" value="RNA-binding domain, RBD"/>
    <property type="match status" value="1"/>
</dbReference>
<reference evidence="4 5" key="1">
    <citation type="journal article" date="2017" name="Nat. Commun.">
        <title>Genome assembly with in vitro proximity ligation data and whole-genome triplication in lettuce.</title>
        <authorList>
            <person name="Reyes-Chin-Wo S."/>
            <person name="Wang Z."/>
            <person name="Yang X."/>
            <person name="Kozik A."/>
            <person name="Arikit S."/>
            <person name="Song C."/>
            <person name="Xia L."/>
            <person name="Froenicke L."/>
            <person name="Lavelle D.O."/>
            <person name="Truco M.J."/>
            <person name="Xia R."/>
            <person name="Zhu S."/>
            <person name="Xu C."/>
            <person name="Xu H."/>
            <person name="Xu X."/>
            <person name="Cox K."/>
            <person name="Korf I."/>
            <person name="Meyers B.C."/>
            <person name="Michelmore R.W."/>
        </authorList>
    </citation>
    <scope>NUCLEOTIDE SEQUENCE [LARGE SCALE GENOMIC DNA]</scope>
    <source>
        <strain evidence="5">cv. Salinas</strain>
        <tissue evidence="4">Seedlings</tissue>
    </source>
</reference>
<dbReference type="InterPro" id="IPR012677">
    <property type="entry name" value="Nucleotide-bd_a/b_plait_sf"/>
</dbReference>
<dbReference type="GO" id="GO:0003723">
    <property type="term" value="F:RNA binding"/>
    <property type="evidence" value="ECO:0007669"/>
    <property type="project" value="UniProtKB-UniRule"/>
</dbReference>
<dbReference type="Gene3D" id="3.30.70.330">
    <property type="match status" value="1"/>
</dbReference>
<feature type="compositionally biased region" description="Polar residues" evidence="2">
    <location>
        <begin position="425"/>
        <end position="436"/>
    </location>
</feature>
<gene>
    <name evidence="4" type="ORF">LSAT_V11C800404340</name>
</gene>
<dbReference type="CDD" id="cd00590">
    <property type="entry name" value="RRM_SF"/>
    <property type="match status" value="1"/>
</dbReference>
<sequence length="522" mass="59036">MSCPNSECRRLKVISGGIKRQPILLIWNGSDSNREKIEKLSVTDFVTNFPNDLVENDLWHLFEEFGKIADVYIARKLSKNGRKFAFVIYLNAFDGDRLEKRLAYIWAGSFHLFVSVAKFKRGEETKLIEKVMKKIIIHVSDLHVVDDSRKVTLGRIKDAFVIPTLYHLCLAEGFDDVQINNVTKNFVVKECAKWIEINGLPLSAWSAADFKKVANVFGRVLFTDEALDEHISCGKVCIVAPVSGLINENLLVEVEGLEYNIHVKEIDVWCPDIDKVLCVGQGESQRKDDKFLHEEEEEEGSDKDSINGDYEGDCNDFLNDNSLKENDPGNDKNKGFRERDVEDSCSDKEDNNREEVKEGMLYTKQLISLLPASIFTSSEQVNEIEKSGEDVNKSDDSAQIQKRNSFNSIKGKGDHVGNNMKATDGCQNSSSASSPLGFNHQRFHSPIRSGDSSVEKKQSFNASVRKRKKKYNIKSKYVPVGSLTEVMEKYVEFGKVLGYDFTRCKEDIGSIIESQDVQQGFK</sequence>
<comment type="caution">
    <text evidence="4">The sequence shown here is derived from an EMBL/GenBank/DDBJ whole genome shotgun (WGS) entry which is preliminary data.</text>
</comment>
<keyword evidence="5" id="KW-1185">Reference proteome</keyword>
<evidence type="ECO:0000313" key="4">
    <source>
        <dbReference type="EMBL" id="KAJ0194119.1"/>
    </source>
</evidence>
<evidence type="ECO:0000313" key="5">
    <source>
        <dbReference type="Proteomes" id="UP000235145"/>
    </source>
</evidence>
<dbReference type="AlphaFoldDB" id="A0A9R1X0U6"/>
<dbReference type="Pfam" id="PF00076">
    <property type="entry name" value="RRM_1"/>
    <property type="match status" value="1"/>
</dbReference>
<dbReference type="InterPro" id="IPR035979">
    <property type="entry name" value="RBD_domain_sf"/>
</dbReference>
<keyword evidence="1" id="KW-0694">RNA-binding</keyword>
<dbReference type="InterPro" id="IPR000504">
    <property type="entry name" value="RRM_dom"/>
</dbReference>
<dbReference type="Proteomes" id="UP000235145">
    <property type="component" value="Unassembled WGS sequence"/>
</dbReference>
<accession>A0A9R1X0U6</accession>
<dbReference type="EMBL" id="NBSK02000008">
    <property type="protein sequence ID" value="KAJ0194119.1"/>
    <property type="molecule type" value="Genomic_DNA"/>
</dbReference>
<dbReference type="PROSITE" id="PS50102">
    <property type="entry name" value="RRM"/>
    <property type="match status" value="1"/>
</dbReference>
<evidence type="ECO:0000256" key="1">
    <source>
        <dbReference type="PROSITE-ProRule" id="PRU00176"/>
    </source>
</evidence>
<evidence type="ECO:0000259" key="3">
    <source>
        <dbReference type="PROSITE" id="PS50102"/>
    </source>
</evidence>
<organism evidence="4 5">
    <name type="scientific">Lactuca sativa</name>
    <name type="common">Garden lettuce</name>
    <dbReference type="NCBI Taxonomy" id="4236"/>
    <lineage>
        <taxon>Eukaryota</taxon>
        <taxon>Viridiplantae</taxon>
        <taxon>Streptophyta</taxon>
        <taxon>Embryophyta</taxon>
        <taxon>Tracheophyta</taxon>
        <taxon>Spermatophyta</taxon>
        <taxon>Magnoliopsida</taxon>
        <taxon>eudicotyledons</taxon>
        <taxon>Gunneridae</taxon>
        <taxon>Pentapetalae</taxon>
        <taxon>asterids</taxon>
        <taxon>campanulids</taxon>
        <taxon>Asterales</taxon>
        <taxon>Asteraceae</taxon>
        <taxon>Cichorioideae</taxon>
        <taxon>Cichorieae</taxon>
        <taxon>Lactucinae</taxon>
        <taxon>Lactuca</taxon>
    </lineage>
</organism>
<dbReference type="SMART" id="SM00360">
    <property type="entry name" value="RRM"/>
    <property type="match status" value="1"/>
</dbReference>
<feature type="region of interest" description="Disordered" evidence="2">
    <location>
        <begin position="423"/>
        <end position="461"/>
    </location>
</feature>
<feature type="domain" description="RRM" evidence="3">
    <location>
        <begin position="42"/>
        <end position="119"/>
    </location>
</feature>
<name>A0A9R1X0U6_LACSA</name>